<dbReference type="RefSeq" id="WP_323250694.1">
    <property type="nucleotide sequence ID" value="NZ_JAYFUL010000026.1"/>
</dbReference>
<comment type="caution">
    <text evidence="1">The sequence shown here is derived from an EMBL/GenBank/DDBJ whole genome shotgun (WGS) entry which is preliminary data.</text>
</comment>
<name>A0ABU5QQ26_9BACT</name>
<evidence type="ECO:0008006" key="3">
    <source>
        <dbReference type="Google" id="ProtNLM"/>
    </source>
</evidence>
<proteinExistence type="predicted"/>
<keyword evidence="2" id="KW-1185">Reference proteome</keyword>
<reference evidence="1 2" key="1">
    <citation type="submission" date="2023-12" db="EMBL/GenBank/DDBJ databases">
        <title>Novel species of the genus Arcicella isolated from rivers.</title>
        <authorList>
            <person name="Lu H."/>
        </authorList>
    </citation>
    <scope>NUCLEOTIDE SEQUENCE [LARGE SCALE GENOMIC DNA]</scope>
    <source>
        <strain evidence="1 2">LMG 21963</strain>
    </source>
</reference>
<dbReference type="Proteomes" id="UP001304671">
    <property type="component" value="Unassembled WGS sequence"/>
</dbReference>
<accession>A0ABU5QQ26</accession>
<sequence>MNKPEKNKWVQLCFVFRKKYVFVRYEDGMGNKVKTPGKEYRSVNLPLLASVRIDLRIDAYLTQMLDANPRQRMTQYGMKDIPLAIFLDLELEAPLKSLVTRLWSIYNFSYWTDLFQETLKERSYQFIHDRKIPKRPTFELPFRIALAGTDAKNIRSQIEKWNWLRNDPNTREYGLQIIDNSYFKDPEYQNVDILITDYTSDDFYFRDDAAKAPRLIIFLGAYFSEMAVWHQRYPNSSVLLAHEWPHHGEHYFLKEFLYSIIHDYPLHEAVEFAIKRTEEPHFSPILFTSVEANQALRIVDGLDNFKKTVDQYARTINPGNLEQFIQKLLPAAGAKLGTAFTGSSQIGQYFSQMKGFGGDFGRESSGLVPLSNEIQYFRISQQPQLDRYMSELKALINTPDLFDNLRQAQERVVNATMDHLTDTLRYIPINRYQPLFSGGRYRLNIGIGQLSPESLMTGKVDSIDPLLPDPDDKDGHELEVVLFSKDFILTSKPRKMIKLPLLGGSTTAQFLLEIPEELETAQLRFGIFRKNYLLQAFLLEAAVGTYNNNNWQQPATTVRMDIATSAKYTNLDEVGERDLYIGLNAGNDGTHSLFVKDDTVVREVHGLNEGVLKDAQQTFSELLKVAYFDGGYLRFPLDVAEPNREAFYDQVRKFAKTGHTYYERLFTANDKEFKDTLKKVRESSNLSFQIARHEVNYSFPWPLIYDYYLVPPAAGNPEYPVCMGVPIDPNLYPVFQCADGEGCPHNPNLFTYCIEGFWGFRHRIEQLLTTADKAKDTVQSVAGSGKNVLYANNFSDPHSESLLAQLRADLPLQEVTHACNLMELLWSEASRPSSLVVFGHLETGTIAGEPDEPRILTFLRDTWPPDGGNLPLNKWLYHRLLINKIMQDDSWGSAPLPLVFLISCYNATMTVNSLNSLIEDFYTAGASAIVGTECDITPDLGAVFIREVLQSLYRDGKDLGEAIQNFNQNCFRSYNPLAFVFTCFGNSNLKIN</sequence>
<evidence type="ECO:0000313" key="1">
    <source>
        <dbReference type="EMBL" id="MEA5259185.1"/>
    </source>
</evidence>
<protein>
    <recommendedName>
        <fullName evidence="3">CHAT domain-containing protein</fullName>
    </recommendedName>
</protein>
<evidence type="ECO:0000313" key="2">
    <source>
        <dbReference type="Proteomes" id="UP001304671"/>
    </source>
</evidence>
<organism evidence="1 2">
    <name type="scientific">Arcicella aquatica</name>
    <dbReference type="NCBI Taxonomy" id="217141"/>
    <lineage>
        <taxon>Bacteria</taxon>
        <taxon>Pseudomonadati</taxon>
        <taxon>Bacteroidota</taxon>
        <taxon>Cytophagia</taxon>
        <taxon>Cytophagales</taxon>
        <taxon>Flectobacillaceae</taxon>
        <taxon>Arcicella</taxon>
    </lineage>
</organism>
<dbReference type="EMBL" id="JAYFUL010000026">
    <property type="protein sequence ID" value="MEA5259185.1"/>
    <property type="molecule type" value="Genomic_DNA"/>
</dbReference>
<gene>
    <name evidence="1" type="ORF">VB264_15420</name>
</gene>